<dbReference type="AlphaFoldDB" id="A0A8H5Y045"/>
<protein>
    <submittedName>
        <fullName evidence="1">Uncharacterized protein</fullName>
    </submittedName>
</protein>
<dbReference type="Proteomes" id="UP000544331">
    <property type="component" value="Unassembled WGS sequence"/>
</dbReference>
<organism evidence="1 2">
    <name type="scientific">Fusarium mundagurra</name>
    <dbReference type="NCBI Taxonomy" id="1567541"/>
    <lineage>
        <taxon>Eukaryota</taxon>
        <taxon>Fungi</taxon>
        <taxon>Dikarya</taxon>
        <taxon>Ascomycota</taxon>
        <taxon>Pezizomycotina</taxon>
        <taxon>Sordariomycetes</taxon>
        <taxon>Hypocreomycetidae</taxon>
        <taxon>Hypocreales</taxon>
        <taxon>Nectriaceae</taxon>
        <taxon>Fusarium</taxon>
        <taxon>Fusarium fujikuroi species complex</taxon>
    </lineage>
</organism>
<proteinExistence type="predicted"/>
<accession>A0A8H5Y045</accession>
<comment type="caution">
    <text evidence="1">The sequence shown here is derived from an EMBL/GenBank/DDBJ whole genome shotgun (WGS) entry which is preliminary data.</text>
</comment>
<keyword evidence="2" id="KW-1185">Reference proteome</keyword>
<evidence type="ECO:0000313" key="2">
    <source>
        <dbReference type="Proteomes" id="UP000544331"/>
    </source>
</evidence>
<name>A0A8H5Y045_9HYPO</name>
<gene>
    <name evidence="1" type="ORF">FMUND_13131</name>
</gene>
<reference evidence="1 2" key="1">
    <citation type="submission" date="2020-05" db="EMBL/GenBank/DDBJ databases">
        <title>Identification and distribution of gene clusters putatively required for synthesis of sphingolipid metabolism inhibitors in phylogenetically diverse species of the filamentous fungus Fusarium.</title>
        <authorList>
            <person name="Kim H.-S."/>
            <person name="Busman M."/>
            <person name="Brown D.W."/>
            <person name="Divon H."/>
            <person name="Uhlig S."/>
            <person name="Proctor R.H."/>
        </authorList>
    </citation>
    <scope>NUCLEOTIDE SEQUENCE [LARGE SCALE GENOMIC DNA]</scope>
    <source>
        <strain evidence="1 2">NRRL 66235</strain>
    </source>
</reference>
<sequence>MPDAIRFQHAFKVHHRTIKFCFLRIQFNIFLNASADLLEAKYLREVLRSFNNNFSFQSVIFTLYQYLQNGVADMLFVLCRRSQRLPCHPDNRRTSIRLPEQTLDELEEYAAYSSNLSGHSDDAEMQEDHVLHSQIIGHEMISIYSGESTEDAILISSSVRRPETKLPLDAHQVAAVFRILLLAENDPKELATT</sequence>
<evidence type="ECO:0000313" key="1">
    <source>
        <dbReference type="EMBL" id="KAF5703164.1"/>
    </source>
</evidence>
<dbReference type="EMBL" id="JAAOAN010000580">
    <property type="protein sequence ID" value="KAF5703164.1"/>
    <property type="molecule type" value="Genomic_DNA"/>
</dbReference>